<proteinExistence type="predicted"/>
<evidence type="ECO:0000313" key="1">
    <source>
        <dbReference type="EMBL" id="ADD96020.1"/>
    </source>
</evidence>
<protein>
    <submittedName>
        <fullName evidence="1">Uncharacterized protein</fullName>
    </submittedName>
</protein>
<accession>D6PJW9</accession>
<sequence>MPDSTTNFSIDTANAPVGSTTVSRTEFISVLEHLNYANGNIRSIDNLSGSAGFVQLDGNGGSVLKTFLASTGLEWTNANGEGGNPTIRLGNAITFLQSLLTVETNAITNNYVVSIITSSLTYALPTPTVGVAGIKIILNKHSSASNITITSTDWADGAFGANRTLSHARHAIFIHDTSGKWHVPAAQDSTLT</sequence>
<name>D6PJW9_9ZZZZ</name>
<organism evidence="1">
    <name type="scientific">uncultured organism MedDCM-OCT-S04-C16</name>
    <dbReference type="NCBI Taxonomy" id="743610"/>
    <lineage>
        <taxon>unclassified sequences</taxon>
        <taxon>environmental samples</taxon>
    </lineage>
</organism>
<reference evidence="1" key="1">
    <citation type="journal article" date="2010" name="ISME J.">
        <title>Metagenome of the Mediterranean deep chlorophyll maximum studied by direct and fosmid library 454 pyrosequencing.</title>
        <authorList>
            <person name="Ghai R."/>
            <person name="Martin-Cuadrado A.B."/>
            <person name="Molto A.G."/>
            <person name="Heredia I.G."/>
            <person name="Cabrera R."/>
            <person name="Martin J."/>
            <person name="Verdu M."/>
            <person name="Deschamps P."/>
            <person name="Moreira D."/>
            <person name="Lopez-Garcia P."/>
            <person name="Mira A."/>
            <person name="Rodriguez-Valera F."/>
        </authorList>
    </citation>
    <scope>NUCLEOTIDE SEQUENCE</scope>
</reference>
<dbReference type="EMBL" id="GU943115">
    <property type="protein sequence ID" value="ADD96020.1"/>
    <property type="molecule type" value="Genomic_DNA"/>
</dbReference>
<dbReference type="AlphaFoldDB" id="D6PJW9"/>